<dbReference type="AlphaFoldDB" id="A0A2U0UK40"/>
<accession>A0A2U0UK40</accession>
<dbReference type="RefSeq" id="WP_165815005.1">
    <property type="nucleotide sequence ID" value="NZ_CAMQYP010000014.1"/>
</dbReference>
<protein>
    <submittedName>
        <fullName evidence="1">Uncharacterized protein</fullName>
    </submittedName>
</protein>
<gene>
    <name evidence="1" type="ORF">C7379_103115</name>
</gene>
<evidence type="ECO:0000313" key="1">
    <source>
        <dbReference type="EMBL" id="PVX57992.1"/>
    </source>
</evidence>
<sequence length="52" mass="5516">MNGLTRRRLAFGPLVALAHAHKENGAPVMANENRLDGAAAIGAGMKFKLKKT</sequence>
<name>A0A2U0UK40_9BACT</name>
<dbReference type="Proteomes" id="UP000245870">
    <property type="component" value="Unassembled WGS sequence"/>
</dbReference>
<dbReference type="EMBL" id="QENY01000003">
    <property type="protein sequence ID" value="PVX57992.1"/>
    <property type="molecule type" value="Genomic_DNA"/>
</dbReference>
<organism evidence="1 2">
    <name type="scientific">Hallella colorans</name>
    <dbReference type="NCBI Taxonomy" id="1703337"/>
    <lineage>
        <taxon>Bacteria</taxon>
        <taxon>Pseudomonadati</taxon>
        <taxon>Bacteroidota</taxon>
        <taxon>Bacteroidia</taxon>
        <taxon>Bacteroidales</taxon>
        <taxon>Prevotellaceae</taxon>
        <taxon>Hallella</taxon>
    </lineage>
</organism>
<reference evidence="1 2" key="1">
    <citation type="submission" date="2018-05" db="EMBL/GenBank/DDBJ databases">
        <title>Genomic Encyclopedia of Type Strains, Phase IV (KMG-IV): sequencing the most valuable type-strain genomes for metagenomic binning, comparative biology and taxonomic classification.</title>
        <authorList>
            <person name="Goeker M."/>
        </authorList>
    </citation>
    <scope>NUCLEOTIDE SEQUENCE [LARGE SCALE GENOMIC DNA]</scope>
    <source>
        <strain evidence="1 2">DSM 100333</strain>
    </source>
</reference>
<keyword evidence="2" id="KW-1185">Reference proteome</keyword>
<evidence type="ECO:0000313" key="2">
    <source>
        <dbReference type="Proteomes" id="UP000245870"/>
    </source>
</evidence>
<proteinExistence type="predicted"/>
<comment type="caution">
    <text evidence="1">The sequence shown here is derived from an EMBL/GenBank/DDBJ whole genome shotgun (WGS) entry which is preliminary data.</text>
</comment>